<reference evidence="2" key="1">
    <citation type="submission" date="2022-10" db="EMBL/GenBank/DDBJ databases">
        <title>The WGS of Solirubrobacter sp. CPCC 204708.</title>
        <authorList>
            <person name="Jiang Z."/>
        </authorList>
    </citation>
    <scope>NUCLEOTIDE SEQUENCE</scope>
    <source>
        <strain evidence="2">CPCC 204708</strain>
    </source>
</reference>
<gene>
    <name evidence="2" type="ORF">OJ962_33240</name>
</gene>
<sequence length="359" mass="37589">MVVDSAFQPIVELRDGCVVGYEALARPADGSSPEALFATARAEGRLAEVDAACRAAALEQAASAGLGAPFALFLNADASALEHDVPDLPMSGLTLVMEITERALTSRPDLVLRTLTRLRTRGWAVSLDDVGADSRSLALMPLLYPDVIKLDLTLLAARAPADVARVVTAVGAEAERRHVTVLAEGIDSEEQLAMARAAGATLGQGYLLGAPAPLPDPLPEPGRPLRLAGGGGDVTGPLPYARVTNWRRPVCGPLALAERAAALLTAQAAALGPTGMLLAAPDRSHASERFEALRSELGFVGVLEAGELEDTWTEVALGPGFGACFVARRVESGEWAFATSYDRELVVECALALMARLPR</sequence>
<feature type="domain" description="EAL" evidence="1">
    <location>
        <begin position="1"/>
        <end position="225"/>
    </location>
</feature>
<dbReference type="PROSITE" id="PS50883">
    <property type="entry name" value="EAL"/>
    <property type="match status" value="1"/>
</dbReference>
<dbReference type="RefSeq" id="WP_202952731.1">
    <property type="nucleotide sequence ID" value="NZ_JAPCID010000087.1"/>
</dbReference>
<dbReference type="PANTHER" id="PTHR33121">
    <property type="entry name" value="CYCLIC DI-GMP PHOSPHODIESTERASE PDEF"/>
    <property type="match status" value="1"/>
</dbReference>
<evidence type="ECO:0000313" key="2">
    <source>
        <dbReference type="EMBL" id="MDA0142397.1"/>
    </source>
</evidence>
<dbReference type="InterPro" id="IPR035919">
    <property type="entry name" value="EAL_sf"/>
</dbReference>
<evidence type="ECO:0000259" key="1">
    <source>
        <dbReference type="PROSITE" id="PS50883"/>
    </source>
</evidence>
<dbReference type="Gene3D" id="3.20.20.450">
    <property type="entry name" value="EAL domain"/>
    <property type="match status" value="1"/>
</dbReference>
<dbReference type="CDD" id="cd01948">
    <property type="entry name" value="EAL"/>
    <property type="match status" value="1"/>
</dbReference>
<keyword evidence="3" id="KW-1185">Reference proteome</keyword>
<organism evidence="2 3">
    <name type="scientific">Solirubrobacter deserti</name>
    <dbReference type="NCBI Taxonomy" id="2282478"/>
    <lineage>
        <taxon>Bacteria</taxon>
        <taxon>Bacillati</taxon>
        <taxon>Actinomycetota</taxon>
        <taxon>Thermoleophilia</taxon>
        <taxon>Solirubrobacterales</taxon>
        <taxon>Solirubrobacteraceae</taxon>
        <taxon>Solirubrobacter</taxon>
    </lineage>
</organism>
<protein>
    <submittedName>
        <fullName evidence="2">EAL domain-containing protein</fullName>
    </submittedName>
</protein>
<dbReference type="EMBL" id="JAPCID010000087">
    <property type="protein sequence ID" value="MDA0142397.1"/>
    <property type="molecule type" value="Genomic_DNA"/>
</dbReference>
<dbReference type="SMART" id="SM00052">
    <property type="entry name" value="EAL"/>
    <property type="match status" value="1"/>
</dbReference>
<comment type="caution">
    <text evidence="2">The sequence shown here is derived from an EMBL/GenBank/DDBJ whole genome shotgun (WGS) entry which is preliminary data.</text>
</comment>
<name>A0ABT4RVA0_9ACTN</name>
<dbReference type="Pfam" id="PF00563">
    <property type="entry name" value="EAL"/>
    <property type="match status" value="1"/>
</dbReference>
<dbReference type="InterPro" id="IPR050706">
    <property type="entry name" value="Cyclic-di-GMP_PDE-like"/>
</dbReference>
<proteinExistence type="predicted"/>
<accession>A0ABT4RVA0</accession>
<dbReference type="SUPFAM" id="SSF141868">
    <property type="entry name" value="EAL domain-like"/>
    <property type="match status" value="1"/>
</dbReference>
<dbReference type="InterPro" id="IPR001633">
    <property type="entry name" value="EAL_dom"/>
</dbReference>
<dbReference type="Proteomes" id="UP001147700">
    <property type="component" value="Unassembled WGS sequence"/>
</dbReference>
<evidence type="ECO:0000313" key="3">
    <source>
        <dbReference type="Proteomes" id="UP001147700"/>
    </source>
</evidence>
<dbReference type="PANTHER" id="PTHR33121:SF76">
    <property type="entry name" value="SIGNALING PROTEIN"/>
    <property type="match status" value="1"/>
</dbReference>